<dbReference type="STRING" id="393003.SAMN05660461_4421"/>
<proteinExistence type="predicted"/>
<dbReference type="EMBL" id="FUZZ01000003">
    <property type="protein sequence ID" value="SKD08549.1"/>
    <property type="molecule type" value="Genomic_DNA"/>
</dbReference>
<keyword evidence="1" id="KW-0472">Membrane</keyword>
<dbReference type="AlphaFoldDB" id="A0A1T5P8G1"/>
<reference evidence="2 3" key="1">
    <citation type="submission" date="2017-02" db="EMBL/GenBank/DDBJ databases">
        <authorList>
            <person name="Peterson S.W."/>
        </authorList>
    </citation>
    <scope>NUCLEOTIDE SEQUENCE [LARGE SCALE GENOMIC DNA]</scope>
    <source>
        <strain evidence="2 3">DSM 18108</strain>
    </source>
</reference>
<evidence type="ECO:0000313" key="3">
    <source>
        <dbReference type="Proteomes" id="UP000190166"/>
    </source>
</evidence>
<keyword evidence="1" id="KW-0812">Transmembrane</keyword>
<dbReference type="Proteomes" id="UP000190166">
    <property type="component" value="Unassembled WGS sequence"/>
</dbReference>
<sequence length="123" mass="14550">MRSNLESYYHRSRLIVKYWENTLSEEESEELEAWIDASEENRLLFAELSKEVTLKEELKQMGKYHPQQAWKKVEAGRKEKKQVPWAGVIATLIMLLLAITLKWCYLREAPPVDKKIDNRGISR</sequence>
<evidence type="ECO:0000313" key="2">
    <source>
        <dbReference type="EMBL" id="SKD08549.1"/>
    </source>
</evidence>
<protein>
    <submittedName>
        <fullName evidence="2">Uncharacterized protein</fullName>
    </submittedName>
</protein>
<gene>
    <name evidence="2" type="ORF">SAMN05660461_4421</name>
</gene>
<evidence type="ECO:0000256" key="1">
    <source>
        <dbReference type="SAM" id="Phobius"/>
    </source>
</evidence>
<feature type="transmembrane region" description="Helical" evidence="1">
    <location>
        <begin position="85"/>
        <end position="105"/>
    </location>
</feature>
<name>A0A1T5P8G1_9BACT</name>
<accession>A0A1T5P8G1</accession>
<keyword evidence="1" id="KW-1133">Transmembrane helix</keyword>
<dbReference type="RefSeq" id="WP_079471675.1">
    <property type="nucleotide sequence ID" value="NZ_FUZZ01000003.1"/>
</dbReference>
<organism evidence="2 3">
    <name type="scientific">Chitinophaga ginsengisegetis</name>
    <dbReference type="NCBI Taxonomy" id="393003"/>
    <lineage>
        <taxon>Bacteria</taxon>
        <taxon>Pseudomonadati</taxon>
        <taxon>Bacteroidota</taxon>
        <taxon>Chitinophagia</taxon>
        <taxon>Chitinophagales</taxon>
        <taxon>Chitinophagaceae</taxon>
        <taxon>Chitinophaga</taxon>
    </lineage>
</organism>
<keyword evidence="3" id="KW-1185">Reference proteome</keyword>